<proteinExistence type="predicted"/>
<reference evidence="2 3" key="1">
    <citation type="journal article" date="2024" name="BMC Genomics">
        <title>De novo assembly and annotation of Popillia japonica's genome with initial clues to its potential as an invasive pest.</title>
        <authorList>
            <person name="Cucini C."/>
            <person name="Boschi S."/>
            <person name="Funari R."/>
            <person name="Cardaioli E."/>
            <person name="Iannotti N."/>
            <person name="Marturano G."/>
            <person name="Paoli F."/>
            <person name="Bruttini M."/>
            <person name="Carapelli A."/>
            <person name="Frati F."/>
            <person name="Nardi F."/>
        </authorList>
    </citation>
    <scope>NUCLEOTIDE SEQUENCE [LARGE SCALE GENOMIC DNA]</scope>
    <source>
        <strain evidence="2">DMR45628</strain>
    </source>
</reference>
<dbReference type="Gene3D" id="1.20.5.340">
    <property type="match status" value="1"/>
</dbReference>
<protein>
    <submittedName>
        <fullName evidence="2">Uncharacterized protein</fullName>
    </submittedName>
</protein>
<gene>
    <name evidence="2" type="ORF">QE152_g34958</name>
</gene>
<feature type="coiled-coil region" evidence="1">
    <location>
        <begin position="38"/>
        <end position="86"/>
    </location>
</feature>
<evidence type="ECO:0000313" key="2">
    <source>
        <dbReference type="EMBL" id="KAK9692734.1"/>
    </source>
</evidence>
<dbReference type="Proteomes" id="UP001458880">
    <property type="component" value="Unassembled WGS sequence"/>
</dbReference>
<keyword evidence="1" id="KW-0175">Coiled coil</keyword>
<accession>A0AAW1IT68</accession>
<sequence length="100" mass="11563">MGLRTTVKERAGDECAVFQKSKKTSRSPTTSQVPDAKIDKVLEMIKNLTTEVKLLRKEQQGCNEELKKLKEENGALRRENESIKLKMKILRIHCLMYIQD</sequence>
<name>A0AAW1IT68_POPJA</name>
<organism evidence="2 3">
    <name type="scientific">Popillia japonica</name>
    <name type="common">Japanese beetle</name>
    <dbReference type="NCBI Taxonomy" id="7064"/>
    <lineage>
        <taxon>Eukaryota</taxon>
        <taxon>Metazoa</taxon>
        <taxon>Ecdysozoa</taxon>
        <taxon>Arthropoda</taxon>
        <taxon>Hexapoda</taxon>
        <taxon>Insecta</taxon>
        <taxon>Pterygota</taxon>
        <taxon>Neoptera</taxon>
        <taxon>Endopterygota</taxon>
        <taxon>Coleoptera</taxon>
        <taxon>Polyphaga</taxon>
        <taxon>Scarabaeiformia</taxon>
        <taxon>Scarabaeidae</taxon>
        <taxon>Rutelinae</taxon>
        <taxon>Popillia</taxon>
    </lineage>
</organism>
<dbReference type="EMBL" id="JASPKY010000569">
    <property type="protein sequence ID" value="KAK9692734.1"/>
    <property type="molecule type" value="Genomic_DNA"/>
</dbReference>
<comment type="caution">
    <text evidence="2">The sequence shown here is derived from an EMBL/GenBank/DDBJ whole genome shotgun (WGS) entry which is preliminary data.</text>
</comment>
<evidence type="ECO:0000313" key="3">
    <source>
        <dbReference type="Proteomes" id="UP001458880"/>
    </source>
</evidence>
<keyword evidence="3" id="KW-1185">Reference proteome</keyword>
<dbReference type="AlphaFoldDB" id="A0AAW1IT68"/>
<evidence type="ECO:0000256" key="1">
    <source>
        <dbReference type="SAM" id="Coils"/>
    </source>
</evidence>